<evidence type="ECO:0000313" key="2">
    <source>
        <dbReference type="Proteomes" id="UP000198611"/>
    </source>
</evidence>
<proteinExistence type="predicted"/>
<evidence type="ECO:0000313" key="1">
    <source>
        <dbReference type="EMBL" id="SFD82180.1"/>
    </source>
</evidence>
<keyword evidence="2" id="KW-1185">Reference proteome</keyword>
<dbReference type="OrthoDB" id="8562743at2"/>
<reference evidence="1 2" key="1">
    <citation type="submission" date="2016-10" db="EMBL/GenBank/DDBJ databases">
        <authorList>
            <person name="de Groot N.N."/>
        </authorList>
    </citation>
    <scope>NUCLEOTIDE SEQUENCE [LARGE SCALE GENOMIC DNA]</scope>
    <source>
        <strain evidence="1 2">HL3</strain>
    </source>
</reference>
<dbReference type="EMBL" id="FOMJ01000009">
    <property type="protein sequence ID" value="SFD82180.1"/>
    <property type="molecule type" value="Genomic_DNA"/>
</dbReference>
<accession>A0A1I1VNS4</accession>
<dbReference type="AlphaFoldDB" id="A0A1I1VNS4"/>
<dbReference type="STRING" id="1123397.SAMN05660831_02385"/>
<gene>
    <name evidence="1" type="ORF">SAMN05660831_02385</name>
</gene>
<protein>
    <submittedName>
        <fullName evidence="1">Uncharacterized protein</fullName>
    </submittedName>
</protein>
<sequence length="97" mass="10749">MSGPDRTAVEAKLVDWYQRPGIRAKGWAPNLFWTPGEGTPFGRVKVEPCELEVLFATILGEPSECKERLDAEAGGRGTFLAANARRHELPLLTRREG</sequence>
<organism evidence="1 2">
    <name type="scientific">Thiohalospira halophila DSM 15071</name>
    <dbReference type="NCBI Taxonomy" id="1123397"/>
    <lineage>
        <taxon>Bacteria</taxon>
        <taxon>Pseudomonadati</taxon>
        <taxon>Pseudomonadota</taxon>
        <taxon>Gammaproteobacteria</taxon>
        <taxon>Thiohalospirales</taxon>
        <taxon>Thiohalospiraceae</taxon>
        <taxon>Thiohalospira</taxon>
    </lineage>
</organism>
<name>A0A1I1VNS4_9GAMM</name>
<dbReference type="Proteomes" id="UP000198611">
    <property type="component" value="Unassembled WGS sequence"/>
</dbReference>
<dbReference type="RefSeq" id="WP_093428996.1">
    <property type="nucleotide sequence ID" value="NZ_FOMJ01000009.1"/>
</dbReference>